<feature type="region of interest" description="Disordered" evidence="1">
    <location>
        <begin position="69"/>
        <end position="102"/>
    </location>
</feature>
<dbReference type="HOGENOM" id="CLU_2278506_0_0_1"/>
<organism evidence="2 3">
    <name type="scientific">Piloderma croceum (strain F 1598)</name>
    <dbReference type="NCBI Taxonomy" id="765440"/>
    <lineage>
        <taxon>Eukaryota</taxon>
        <taxon>Fungi</taxon>
        <taxon>Dikarya</taxon>
        <taxon>Basidiomycota</taxon>
        <taxon>Agaricomycotina</taxon>
        <taxon>Agaricomycetes</taxon>
        <taxon>Agaricomycetidae</taxon>
        <taxon>Atheliales</taxon>
        <taxon>Atheliaceae</taxon>
        <taxon>Piloderma</taxon>
    </lineage>
</organism>
<proteinExistence type="predicted"/>
<reference evidence="3" key="2">
    <citation type="submission" date="2015-01" db="EMBL/GenBank/DDBJ databases">
        <title>Evolutionary Origins and Diversification of the Mycorrhizal Mutualists.</title>
        <authorList>
            <consortium name="DOE Joint Genome Institute"/>
            <consortium name="Mycorrhizal Genomics Consortium"/>
            <person name="Kohler A."/>
            <person name="Kuo A."/>
            <person name="Nagy L.G."/>
            <person name="Floudas D."/>
            <person name="Copeland A."/>
            <person name="Barry K.W."/>
            <person name="Cichocki N."/>
            <person name="Veneault-Fourrey C."/>
            <person name="LaButti K."/>
            <person name="Lindquist E.A."/>
            <person name="Lipzen A."/>
            <person name="Lundell T."/>
            <person name="Morin E."/>
            <person name="Murat C."/>
            <person name="Riley R."/>
            <person name="Ohm R."/>
            <person name="Sun H."/>
            <person name="Tunlid A."/>
            <person name="Henrissat B."/>
            <person name="Grigoriev I.V."/>
            <person name="Hibbett D.S."/>
            <person name="Martin F."/>
        </authorList>
    </citation>
    <scope>NUCLEOTIDE SEQUENCE [LARGE SCALE GENOMIC DNA]</scope>
    <source>
        <strain evidence="3">F 1598</strain>
    </source>
</reference>
<evidence type="ECO:0000313" key="3">
    <source>
        <dbReference type="Proteomes" id="UP000054166"/>
    </source>
</evidence>
<reference evidence="2 3" key="1">
    <citation type="submission" date="2014-04" db="EMBL/GenBank/DDBJ databases">
        <authorList>
            <consortium name="DOE Joint Genome Institute"/>
            <person name="Kuo A."/>
            <person name="Tarkka M."/>
            <person name="Buscot F."/>
            <person name="Kohler A."/>
            <person name="Nagy L.G."/>
            <person name="Floudas D."/>
            <person name="Copeland A."/>
            <person name="Barry K.W."/>
            <person name="Cichocki N."/>
            <person name="Veneault-Fourrey C."/>
            <person name="LaButti K."/>
            <person name="Lindquist E.A."/>
            <person name="Lipzen A."/>
            <person name="Lundell T."/>
            <person name="Morin E."/>
            <person name="Murat C."/>
            <person name="Sun H."/>
            <person name="Tunlid A."/>
            <person name="Henrissat B."/>
            <person name="Grigoriev I.V."/>
            <person name="Hibbett D.S."/>
            <person name="Martin F."/>
            <person name="Nordberg H.P."/>
            <person name="Cantor M.N."/>
            <person name="Hua S.X."/>
        </authorList>
    </citation>
    <scope>NUCLEOTIDE SEQUENCE [LARGE SCALE GENOMIC DNA]</scope>
    <source>
        <strain evidence="2 3">F 1598</strain>
    </source>
</reference>
<keyword evidence="3" id="KW-1185">Reference proteome</keyword>
<dbReference type="EMBL" id="KN833003">
    <property type="protein sequence ID" value="KIM80691.1"/>
    <property type="molecule type" value="Genomic_DNA"/>
</dbReference>
<name>A0A0C3FN51_PILCF</name>
<evidence type="ECO:0000313" key="2">
    <source>
        <dbReference type="EMBL" id="KIM80691.1"/>
    </source>
</evidence>
<dbReference type="AlphaFoldDB" id="A0A0C3FN51"/>
<protein>
    <submittedName>
        <fullName evidence="2">Uncharacterized protein</fullName>
    </submittedName>
</protein>
<dbReference type="InParanoid" id="A0A0C3FN51"/>
<accession>A0A0C3FN51</accession>
<evidence type="ECO:0000256" key="1">
    <source>
        <dbReference type="SAM" id="MobiDB-lite"/>
    </source>
</evidence>
<feature type="compositionally biased region" description="Basic and acidic residues" evidence="1">
    <location>
        <begin position="69"/>
        <end position="87"/>
    </location>
</feature>
<gene>
    <name evidence="2" type="ORF">PILCRDRAFT_822413</name>
</gene>
<sequence length="102" mass="11267">MHETRGSQTPFGPDSVAISCEAPRILSYVNEVRMVYTGNATHVNKELLRLVAGPNPLSGELGQLHLVKKGKEMDKTKAARPRYGEQKRTKRGKGIPNSHRCA</sequence>
<dbReference type="Proteomes" id="UP000054166">
    <property type="component" value="Unassembled WGS sequence"/>
</dbReference>